<organism evidence="9 10">
    <name type="scientific">Cavenderia fasciculata</name>
    <name type="common">Slime mold</name>
    <name type="synonym">Dictyostelium fasciculatum</name>
    <dbReference type="NCBI Taxonomy" id="261658"/>
    <lineage>
        <taxon>Eukaryota</taxon>
        <taxon>Amoebozoa</taxon>
        <taxon>Evosea</taxon>
        <taxon>Eumycetozoa</taxon>
        <taxon>Dictyostelia</taxon>
        <taxon>Acytosteliales</taxon>
        <taxon>Cavenderiaceae</taxon>
        <taxon>Cavenderia</taxon>
    </lineage>
</organism>
<evidence type="ECO:0000256" key="5">
    <source>
        <dbReference type="ARBA" id="ARBA00022691"/>
    </source>
</evidence>
<dbReference type="EMBL" id="GL883007">
    <property type="protein sequence ID" value="EGG23995.1"/>
    <property type="molecule type" value="Genomic_DNA"/>
</dbReference>
<keyword evidence="4" id="KW-0808">Transferase</keyword>
<name>F4PK71_CACFS</name>
<protein>
    <recommendedName>
        <fullName evidence="2">tRNA (guanine(46)-N(7))-methyltransferase</fullName>
        <ecNumber evidence="2">2.1.1.33</ecNumber>
    </recommendedName>
</protein>
<accession>F4PK71</accession>
<dbReference type="GO" id="GO:0043527">
    <property type="term" value="C:tRNA methyltransferase complex"/>
    <property type="evidence" value="ECO:0007669"/>
    <property type="project" value="TreeGrafter"/>
</dbReference>
<dbReference type="PROSITE" id="PS51625">
    <property type="entry name" value="SAM_MT_TRMB"/>
    <property type="match status" value="1"/>
</dbReference>
<dbReference type="PANTHER" id="PTHR23417">
    <property type="entry name" value="3-DEOXY-D-MANNO-OCTULOSONIC-ACID TRANSFERASE/TRNA GUANINE-N 7 - -METHYLTRANSFERASE"/>
    <property type="match status" value="1"/>
</dbReference>
<dbReference type="Gene3D" id="3.40.50.150">
    <property type="entry name" value="Vaccinia Virus protein VP39"/>
    <property type="match status" value="1"/>
</dbReference>
<dbReference type="STRING" id="1054147.F4PK71"/>
<evidence type="ECO:0000256" key="2">
    <source>
        <dbReference type="ARBA" id="ARBA00011977"/>
    </source>
</evidence>
<evidence type="ECO:0000256" key="1">
    <source>
        <dbReference type="ARBA" id="ARBA00000142"/>
    </source>
</evidence>
<dbReference type="Proteomes" id="UP000007797">
    <property type="component" value="Unassembled WGS sequence"/>
</dbReference>
<dbReference type="EC" id="2.1.1.33" evidence="2"/>
<sequence length="350" mass="40834">MMIRTQSSSIHKCLFYSSSSNNHHERIANTNNNNNNTNIKNNNTNYNNNNNIKNNNNITEQINKLKESNQLVLERFNQLINFGINKQQKRTAVVEEKNRKEQQEEYVQEKKDDDELEYEYEEVDKLKRRKFKVRGVNSLESGLTVVVEFGEWTGRFKNIDQPIHLDLGCGLGDMLINHALTSDKWNHIGMDIRDICIEEANDRLKKLQWTRDIKLGNIAFVNANAQCNIMSLQQSLPTGSSIERISIMFPDPWRKKRYSKRRLVNANLIDDMVKVLPSGGRIYIMTDVQQMYQHILDEFASSPTSPSIKKIEITEQEWLDAIPRSKRRDYLERAGYSIVVEIICVYDNKT</sequence>
<dbReference type="InterPro" id="IPR029063">
    <property type="entry name" value="SAM-dependent_MTases_sf"/>
</dbReference>
<keyword evidence="5" id="KW-0949">S-adenosyl-L-methionine</keyword>
<feature type="region of interest" description="Disordered" evidence="8">
    <location>
        <begin position="24"/>
        <end position="48"/>
    </location>
</feature>
<evidence type="ECO:0000256" key="7">
    <source>
        <dbReference type="SAM" id="Coils"/>
    </source>
</evidence>
<comment type="catalytic activity">
    <reaction evidence="1">
        <text>guanosine(46) in tRNA + S-adenosyl-L-methionine = N(7)-methylguanosine(46) in tRNA + S-adenosyl-L-homocysteine</text>
        <dbReference type="Rhea" id="RHEA:42708"/>
        <dbReference type="Rhea" id="RHEA-COMP:10188"/>
        <dbReference type="Rhea" id="RHEA-COMP:10189"/>
        <dbReference type="ChEBI" id="CHEBI:57856"/>
        <dbReference type="ChEBI" id="CHEBI:59789"/>
        <dbReference type="ChEBI" id="CHEBI:74269"/>
        <dbReference type="ChEBI" id="CHEBI:74480"/>
        <dbReference type="EC" id="2.1.1.33"/>
    </reaction>
</comment>
<dbReference type="SUPFAM" id="SSF53335">
    <property type="entry name" value="S-adenosyl-L-methionine-dependent methyltransferases"/>
    <property type="match status" value="1"/>
</dbReference>
<dbReference type="RefSeq" id="XP_004361846.1">
    <property type="nucleotide sequence ID" value="XM_004361789.1"/>
</dbReference>
<gene>
    <name evidence="9" type="ORF">DFA_06133</name>
</gene>
<dbReference type="PANTHER" id="PTHR23417:SF21">
    <property type="entry name" value="TRNA (GUANINE-N(7)-)-METHYLTRANSFERASE"/>
    <property type="match status" value="1"/>
</dbReference>
<reference evidence="10" key="1">
    <citation type="journal article" date="2011" name="Genome Res.">
        <title>Phylogeny-wide analysis of social amoeba genomes highlights ancient origins for complex intercellular communication.</title>
        <authorList>
            <person name="Heidel A.J."/>
            <person name="Lawal H.M."/>
            <person name="Felder M."/>
            <person name="Schilde C."/>
            <person name="Helps N.R."/>
            <person name="Tunggal B."/>
            <person name="Rivero F."/>
            <person name="John U."/>
            <person name="Schleicher M."/>
            <person name="Eichinger L."/>
            <person name="Platzer M."/>
            <person name="Noegel A.A."/>
            <person name="Schaap P."/>
            <person name="Gloeckner G."/>
        </authorList>
    </citation>
    <scope>NUCLEOTIDE SEQUENCE [LARGE SCALE GENOMIC DNA]</scope>
    <source>
        <strain evidence="10">SH3</strain>
    </source>
</reference>
<evidence type="ECO:0000313" key="9">
    <source>
        <dbReference type="EMBL" id="EGG23995.1"/>
    </source>
</evidence>
<keyword evidence="6" id="KW-0819">tRNA processing</keyword>
<keyword evidence="3" id="KW-0489">Methyltransferase</keyword>
<feature type="coiled-coil region" evidence="7">
    <location>
        <begin position="55"/>
        <end position="119"/>
    </location>
</feature>
<dbReference type="AlphaFoldDB" id="F4PK71"/>
<dbReference type="OMA" id="IERISIM"/>
<keyword evidence="10" id="KW-1185">Reference proteome</keyword>
<dbReference type="Pfam" id="PF02390">
    <property type="entry name" value="Methyltransf_4"/>
    <property type="match status" value="1"/>
</dbReference>
<dbReference type="GO" id="GO:0008176">
    <property type="term" value="F:tRNA (guanine(46)-N7)-methyltransferase activity"/>
    <property type="evidence" value="ECO:0007669"/>
    <property type="project" value="UniProtKB-EC"/>
</dbReference>
<evidence type="ECO:0000256" key="6">
    <source>
        <dbReference type="ARBA" id="ARBA00022694"/>
    </source>
</evidence>
<evidence type="ECO:0000256" key="4">
    <source>
        <dbReference type="ARBA" id="ARBA00022679"/>
    </source>
</evidence>
<keyword evidence="7" id="KW-0175">Coiled coil</keyword>
<dbReference type="InterPro" id="IPR003358">
    <property type="entry name" value="tRNA_(Gua-N-7)_MeTrfase_Trmb"/>
</dbReference>
<dbReference type="OrthoDB" id="47276at2759"/>
<dbReference type="KEGG" id="dfa:DFA_06133"/>
<dbReference type="GeneID" id="14876366"/>
<proteinExistence type="predicted"/>
<evidence type="ECO:0000256" key="8">
    <source>
        <dbReference type="SAM" id="MobiDB-lite"/>
    </source>
</evidence>
<evidence type="ECO:0000256" key="3">
    <source>
        <dbReference type="ARBA" id="ARBA00022603"/>
    </source>
</evidence>
<feature type="compositionally biased region" description="Low complexity" evidence="8">
    <location>
        <begin position="29"/>
        <end position="48"/>
    </location>
</feature>
<evidence type="ECO:0000313" key="10">
    <source>
        <dbReference type="Proteomes" id="UP000007797"/>
    </source>
</evidence>